<evidence type="ECO:0000313" key="2">
    <source>
        <dbReference type="Proteomes" id="UP000481043"/>
    </source>
</evidence>
<keyword evidence="2" id="KW-1185">Reference proteome</keyword>
<gene>
    <name evidence="1" type="ORF">G4D63_09675</name>
</gene>
<reference evidence="1 2" key="1">
    <citation type="submission" date="2020-02" db="EMBL/GenBank/DDBJ databases">
        <title>Bacillus aquiflavi sp. nov., isolated from yellow water of strong flavor Chinese baijiu in Yibin region of China.</title>
        <authorList>
            <person name="Xie J."/>
        </authorList>
    </citation>
    <scope>NUCLEOTIDE SEQUENCE [LARGE SCALE GENOMIC DNA]</scope>
    <source>
        <strain evidence="1 2">SA4</strain>
    </source>
</reference>
<proteinExistence type="predicted"/>
<dbReference type="Proteomes" id="UP000481043">
    <property type="component" value="Unassembled WGS sequence"/>
</dbReference>
<accession>A0A6M0Q6T6</accession>
<protein>
    <submittedName>
        <fullName evidence="1">Uncharacterized protein</fullName>
    </submittedName>
</protein>
<dbReference type="AlphaFoldDB" id="A0A6M0Q6T6"/>
<dbReference type="EMBL" id="JAAIWM010000002">
    <property type="protein sequence ID" value="NEY72017.1"/>
    <property type="molecule type" value="Genomic_DNA"/>
</dbReference>
<comment type="caution">
    <text evidence="1">The sequence shown here is derived from an EMBL/GenBank/DDBJ whole genome shotgun (WGS) entry which is preliminary data.</text>
</comment>
<name>A0A6M0Q6T6_9BACI</name>
<sequence>MDRHPIYTDSLANVWHHELSPQDTFNYEADALDWDDQDPFDEDKDQRISFYL</sequence>
<dbReference type="RefSeq" id="WP_163179426.1">
    <property type="nucleotide sequence ID" value="NZ_JAAIWM010000002.1"/>
</dbReference>
<evidence type="ECO:0000313" key="1">
    <source>
        <dbReference type="EMBL" id="NEY72017.1"/>
    </source>
</evidence>
<organism evidence="1 2">
    <name type="scientific">Bacillus mesophilus</name>
    <dbReference type="NCBI Taxonomy" id="1808955"/>
    <lineage>
        <taxon>Bacteria</taxon>
        <taxon>Bacillati</taxon>
        <taxon>Bacillota</taxon>
        <taxon>Bacilli</taxon>
        <taxon>Bacillales</taxon>
        <taxon>Bacillaceae</taxon>
        <taxon>Bacillus</taxon>
    </lineage>
</organism>